<dbReference type="AlphaFoldDB" id="A0A238VQ14"/>
<dbReference type="InterPro" id="IPR043902">
    <property type="entry name" value="DUF5786"/>
</dbReference>
<feature type="compositionally biased region" description="Basic and acidic residues" evidence="1">
    <location>
        <begin position="29"/>
        <end position="39"/>
    </location>
</feature>
<sequence length="69" mass="7412">MDMGFGSYDEAEQGNRPHGTDVGDDDAIETSRETHRGSVEYEPGASTDELLDRLAAIKTGDDADEPAEP</sequence>
<evidence type="ECO:0000313" key="4">
    <source>
        <dbReference type="Proteomes" id="UP000198397"/>
    </source>
</evidence>
<name>A0A238VQ14_HALVU</name>
<dbReference type="Proteomes" id="UP000198397">
    <property type="component" value="Unassembled WGS sequence"/>
</dbReference>
<feature type="region of interest" description="Disordered" evidence="1">
    <location>
        <begin position="1"/>
        <end position="48"/>
    </location>
</feature>
<accession>A0A238VQ14</accession>
<proteinExistence type="predicted"/>
<keyword evidence="4" id="KW-1185">Reference proteome</keyword>
<dbReference type="EMBL" id="FZNQ01000003">
    <property type="protein sequence ID" value="SNR36237.1"/>
    <property type="molecule type" value="Genomic_DNA"/>
</dbReference>
<protein>
    <recommendedName>
        <fullName evidence="2">DUF5786 domain-containing protein</fullName>
    </recommendedName>
</protein>
<evidence type="ECO:0000313" key="3">
    <source>
        <dbReference type="EMBL" id="SNR36237.1"/>
    </source>
</evidence>
<feature type="domain" description="DUF5786" evidence="2">
    <location>
        <begin position="5"/>
        <end position="58"/>
    </location>
</feature>
<evidence type="ECO:0000256" key="1">
    <source>
        <dbReference type="SAM" id="MobiDB-lite"/>
    </source>
</evidence>
<organism evidence="3 4">
    <name type="scientific">Halorubrum vacuolatum</name>
    <name type="common">Natronobacterium vacuolatum</name>
    <dbReference type="NCBI Taxonomy" id="63740"/>
    <lineage>
        <taxon>Archaea</taxon>
        <taxon>Methanobacteriati</taxon>
        <taxon>Methanobacteriota</taxon>
        <taxon>Stenosarchaea group</taxon>
        <taxon>Halobacteria</taxon>
        <taxon>Halobacteriales</taxon>
        <taxon>Haloferacaceae</taxon>
        <taxon>Halorubrum</taxon>
    </lineage>
</organism>
<evidence type="ECO:0000259" key="2">
    <source>
        <dbReference type="Pfam" id="PF19099"/>
    </source>
</evidence>
<dbReference type="Pfam" id="PF19099">
    <property type="entry name" value="DUF5786"/>
    <property type="match status" value="1"/>
</dbReference>
<reference evidence="3 4" key="1">
    <citation type="submission" date="2017-06" db="EMBL/GenBank/DDBJ databases">
        <authorList>
            <person name="Kim H.J."/>
            <person name="Triplett B.A."/>
        </authorList>
    </citation>
    <scope>NUCLEOTIDE SEQUENCE [LARGE SCALE GENOMIC DNA]</scope>
    <source>
        <strain evidence="3 4">DSM 8800</strain>
    </source>
</reference>
<gene>
    <name evidence="3" type="ORF">SAMN06264855_103241</name>
</gene>